<dbReference type="GO" id="GO:0043531">
    <property type="term" value="F:ADP binding"/>
    <property type="evidence" value="ECO:0007669"/>
    <property type="project" value="InterPro"/>
</dbReference>
<dbReference type="eggNOG" id="KOG4658">
    <property type="taxonomic scope" value="Eukaryota"/>
</dbReference>
<name>A0A0E0J8S4_ORYNI</name>
<organism evidence="12">
    <name type="scientific">Oryza nivara</name>
    <name type="common">Indian wild rice</name>
    <name type="synonym">Oryza sativa f. spontanea</name>
    <dbReference type="NCBI Taxonomy" id="4536"/>
    <lineage>
        <taxon>Eukaryota</taxon>
        <taxon>Viridiplantae</taxon>
        <taxon>Streptophyta</taxon>
        <taxon>Embryophyta</taxon>
        <taxon>Tracheophyta</taxon>
        <taxon>Spermatophyta</taxon>
        <taxon>Magnoliopsida</taxon>
        <taxon>Liliopsida</taxon>
        <taxon>Poales</taxon>
        <taxon>Poaceae</taxon>
        <taxon>BOP clade</taxon>
        <taxon>Oryzoideae</taxon>
        <taxon>Oryzeae</taxon>
        <taxon>Oryzinae</taxon>
        <taxon>Oryza</taxon>
    </lineage>
</organism>
<dbReference type="Pfam" id="PF00931">
    <property type="entry name" value="NB-ARC"/>
    <property type="match status" value="2"/>
</dbReference>
<evidence type="ECO:0000313" key="12">
    <source>
        <dbReference type="EnsemblPlants" id="ONIVA12G07750.1"/>
    </source>
</evidence>
<evidence type="ECO:0000259" key="10">
    <source>
        <dbReference type="Pfam" id="PF23559"/>
    </source>
</evidence>
<dbReference type="PRINTS" id="PR00364">
    <property type="entry name" value="DISEASERSIST"/>
</dbReference>
<sequence length="1391" mass="158070">MVMKWLCMLSVSTGAMSTLLPKLSLLIQGEYKHLKGVKGGISFLKDELSSMHTLLVKLANNEKLDDQVKDWRNKVRELSYDIEDCIDLFMHKVSSSNAKASLVQKTAAKIRKLWSRHKIANLIEELKARVIEESDRCLRYNFDEVADKFGHVQIDPRLPALYVEAEKLVGIDGPREKIIKWLEKDESRKLKIVSIVGFGGLGKTTLANQVYHKIKGQFDCSSFVPISRNPNTTKILADMLKELGSDVDTSDDQRQLISKLRTFLKHKRYLIIVDDIWSTQAWELVKCALPENNLCSRIILTTRNTDVASSCCSSLAGYIHNIQPLNEQDSQKLFFKRIFGDKSACPPYLEQVSHGIISKCHGLPLAIISIASLLAGKSRLKEQWEQVYNSIGFAFSHQGIRDILLLSYYDLPINLKTCLLYLSVFPEDYKIHRKELIWRWIAEGFISEVKGQTLDQIADNYFNDLVNRSMIQPFDIKYDGRADACKLHDMVLDLIISLSTQENFTTIMEGQQYKCSSNKIRRLSVHSKYLEDEVMQEIMTNCSQVRSISFYELQDQEISLLSTLNSLRVLAFNNSHHLGNKSIKYLGRFFQLTYLSIASRGITDLPEQIGGLQNLLTLDIRGSSVEKLPSTIGCLKNLVRLLVNEFVKLPNEVGDLQALQQLSFAGNYNSIVFVEQLKRLANLREIDILLHGSAQLGDRDMARFMEALKSSLAVMGKQGLQSLQISYGHDMVIGEKLMDLLCYSPCLRKLVIDSSRISRLSKQMALLVNLRHLDIGVSNIKQGNLCVLGSIPTLLFVRLFVKNGPDERLAISSHQFQCLKEFIFISYGGGLEMLFLQEAMPELRRLSLSFSAEETDCKMGFEFSFKHLASLEHLNVRINCNDATRSRVETAEASVRNAASAHPGCPRIEIIRKYENCMRDDKVDKEILKDIDGHEVISNVGSLTVNERILLALHFTQRVEVHGKYLIIVDDIWSTKAWEFVKSALPDNNLCSRIITTTRDTNVATSCCYTVAGHIHNIQPLSEQDSRELFLKRVFRDVSACPPYLEEVSCGIIRKCHGLPLAIISVASLLVGKPNIVEQWEEVYNSIGSAFTQQGMTDILLLSYYDLPHYLKTCLLYLSMFPEDYMIEREVLIWRWIAEGFISKVKGLRLDQVAENYFNDLVNRSMIQPIDIQYDGRANVGPDLQTLHCLRVLVFENCHGIGTQHIKHLESFFRLAYLSISSDGITELPEQIGDLKYLQTLDIRRSGIKKLPPTIGRLQNLARLLVGNDVELPNEIGDLQSLQELSDAGKYDSIKFVQELRRLTRLSVLRIMLHDSNKLGDHNTENYEESLKSSLAMMGEHALHIKQEELLIKLNSQHAPEERLIISSQQIRCLKGFEFGSYYHGGGLEML</sequence>
<dbReference type="Pfam" id="PF18052">
    <property type="entry name" value="Rx_N"/>
    <property type="match status" value="1"/>
</dbReference>
<keyword evidence="7" id="KW-0732">Signal</keyword>
<dbReference type="FunFam" id="3.40.50.300:FF:001091">
    <property type="entry name" value="Probable disease resistance protein At1g61300"/>
    <property type="match status" value="1"/>
</dbReference>
<keyword evidence="2" id="KW-0433">Leucine-rich repeat</keyword>
<dbReference type="CDD" id="cd14798">
    <property type="entry name" value="RX-CC_like"/>
    <property type="match status" value="1"/>
</dbReference>
<dbReference type="FunFam" id="1.10.10.10:FF:000322">
    <property type="entry name" value="Probable disease resistance protein At1g63360"/>
    <property type="match status" value="2"/>
</dbReference>
<feature type="domain" description="NB-ARC" evidence="8">
    <location>
        <begin position="951"/>
        <end position="1036"/>
    </location>
</feature>
<evidence type="ECO:0000256" key="1">
    <source>
        <dbReference type="ARBA" id="ARBA00008894"/>
    </source>
</evidence>
<dbReference type="Gene3D" id="1.20.5.4130">
    <property type="match status" value="1"/>
</dbReference>
<evidence type="ECO:0000313" key="13">
    <source>
        <dbReference type="Proteomes" id="UP000006591"/>
    </source>
</evidence>
<dbReference type="SUPFAM" id="SSF52058">
    <property type="entry name" value="L domain-like"/>
    <property type="match status" value="1"/>
</dbReference>
<dbReference type="InterPro" id="IPR038005">
    <property type="entry name" value="RX-like_CC"/>
</dbReference>
<dbReference type="GO" id="GO:0009626">
    <property type="term" value="P:plant-type hypersensitive response"/>
    <property type="evidence" value="ECO:0007669"/>
    <property type="project" value="UniProtKB-ARBA"/>
</dbReference>
<dbReference type="EnsemblPlants" id="ONIVA12G07750.1">
    <property type="protein sequence ID" value="ONIVA12G07750.1"/>
    <property type="gene ID" value="ONIVA12G07750"/>
</dbReference>
<evidence type="ECO:0000256" key="7">
    <source>
        <dbReference type="SAM" id="SignalP"/>
    </source>
</evidence>
<dbReference type="Gene3D" id="3.40.50.300">
    <property type="entry name" value="P-loop containing nucleotide triphosphate hydrolases"/>
    <property type="match status" value="2"/>
</dbReference>
<reference evidence="12" key="2">
    <citation type="submission" date="2018-04" db="EMBL/GenBank/DDBJ databases">
        <title>OnivRS2 (Oryza nivara Reference Sequence Version 2).</title>
        <authorList>
            <person name="Zhang J."/>
            <person name="Kudrna D."/>
            <person name="Lee S."/>
            <person name="Talag J."/>
            <person name="Rajasekar S."/>
            <person name="Welchert J."/>
            <person name="Hsing Y.-I."/>
            <person name="Wing R.A."/>
        </authorList>
    </citation>
    <scope>NUCLEOTIDE SEQUENCE [LARGE SCALE GENOMIC DNA]</scope>
    <source>
        <strain evidence="12">SL10</strain>
    </source>
</reference>
<feature type="domain" description="Disease resistance protein winged helix" evidence="10">
    <location>
        <begin position="424"/>
        <end position="495"/>
    </location>
</feature>
<dbReference type="GO" id="GO:0042742">
    <property type="term" value="P:defense response to bacterium"/>
    <property type="evidence" value="ECO:0007669"/>
    <property type="project" value="UniProtKB-ARBA"/>
</dbReference>
<keyword evidence="6" id="KW-0175">Coiled coil</keyword>
<dbReference type="STRING" id="4536.A0A0E0J8S4"/>
<keyword evidence="13" id="KW-1185">Reference proteome</keyword>
<dbReference type="SUPFAM" id="SSF52047">
    <property type="entry name" value="RNI-like"/>
    <property type="match status" value="1"/>
</dbReference>
<comment type="similarity">
    <text evidence="1">Belongs to the disease resistance NB-LRR family.</text>
</comment>
<dbReference type="Gramene" id="ONIVA12G07750.1">
    <property type="protein sequence ID" value="ONIVA12G07750.1"/>
    <property type="gene ID" value="ONIVA12G07750"/>
</dbReference>
<keyword evidence="4" id="KW-0547">Nucleotide-binding</keyword>
<dbReference type="InterPro" id="IPR027417">
    <property type="entry name" value="P-loop_NTPase"/>
</dbReference>
<dbReference type="GO" id="GO:0002758">
    <property type="term" value="P:innate immune response-activating signaling pathway"/>
    <property type="evidence" value="ECO:0007669"/>
    <property type="project" value="UniProtKB-ARBA"/>
</dbReference>
<feature type="signal peptide" evidence="7">
    <location>
        <begin position="1"/>
        <end position="17"/>
    </location>
</feature>
<dbReference type="Proteomes" id="UP000006591">
    <property type="component" value="Chromosome 12"/>
</dbReference>
<evidence type="ECO:0000256" key="5">
    <source>
        <dbReference type="ARBA" id="ARBA00022821"/>
    </source>
</evidence>
<dbReference type="InterPro" id="IPR055414">
    <property type="entry name" value="LRR_R13L4/SHOC2-like"/>
</dbReference>
<evidence type="ECO:0000256" key="6">
    <source>
        <dbReference type="ARBA" id="ARBA00023054"/>
    </source>
</evidence>
<dbReference type="Pfam" id="PF23598">
    <property type="entry name" value="LRR_14"/>
    <property type="match status" value="2"/>
</dbReference>
<keyword evidence="3" id="KW-0677">Repeat</keyword>
<dbReference type="Pfam" id="PF23559">
    <property type="entry name" value="WHD_DRP"/>
    <property type="match status" value="2"/>
</dbReference>
<feature type="domain" description="Disease resistance R13L4/SHOC-2-like LRR" evidence="11">
    <location>
        <begin position="1179"/>
        <end position="1348"/>
    </location>
</feature>
<dbReference type="PANTHER" id="PTHR23155:SF1116">
    <property type="entry name" value="OS12G0273300 PROTEIN"/>
    <property type="match status" value="1"/>
</dbReference>
<evidence type="ECO:0000256" key="3">
    <source>
        <dbReference type="ARBA" id="ARBA00022737"/>
    </source>
</evidence>
<feature type="domain" description="Disease resistance N-terminal" evidence="9">
    <location>
        <begin position="15"/>
        <end position="102"/>
    </location>
</feature>
<feature type="domain" description="Disease resistance protein winged helix" evidence="10">
    <location>
        <begin position="1120"/>
        <end position="1177"/>
    </location>
</feature>
<evidence type="ECO:0000259" key="9">
    <source>
        <dbReference type="Pfam" id="PF18052"/>
    </source>
</evidence>
<accession>A0A0E0J8S4</accession>
<evidence type="ECO:0000259" key="11">
    <source>
        <dbReference type="Pfam" id="PF23598"/>
    </source>
</evidence>
<dbReference type="Gene3D" id="1.10.10.10">
    <property type="entry name" value="Winged helix-like DNA-binding domain superfamily/Winged helix DNA-binding domain"/>
    <property type="match status" value="1"/>
</dbReference>
<dbReference type="InterPro" id="IPR036388">
    <property type="entry name" value="WH-like_DNA-bd_sf"/>
</dbReference>
<dbReference type="SUPFAM" id="SSF52540">
    <property type="entry name" value="P-loop containing nucleoside triphosphate hydrolases"/>
    <property type="match status" value="2"/>
</dbReference>
<feature type="domain" description="NB-ARC" evidence="8">
    <location>
        <begin position="175"/>
        <end position="340"/>
    </location>
</feature>
<dbReference type="InterPro" id="IPR032675">
    <property type="entry name" value="LRR_dom_sf"/>
</dbReference>
<feature type="domain" description="Disease resistance R13L4/SHOC-2-like LRR" evidence="11">
    <location>
        <begin position="544"/>
        <end position="908"/>
    </location>
</feature>
<dbReference type="Gene3D" id="3.80.10.10">
    <property type="entry name" value="Ribonuclease Inhibitor"/>
    <property type="match status" value="2"/>
</dbReference>
<evidence type="ECO:0000256" key="4">
    <source>
        <dbReference type="ARBA" id="ARBA00022741"/>
    </source>
</evidence>
<dbReference type="InterPro" id="IPR002182">
    <property type="entry name" value="NB-ARC"/>
</dbReference>
<proteinExistence type="inferred from homology"/>
<dbReference type="Gene3D" id="1.10.8.430">
    <property type="entry name" value="Helical domain of apoptotic protease-activating factors"/>
    <property type="match status" value="2"/>
</dbReference>
<dbReference type="InterPro" id="IPR058922">
    <property type="entry name" value="WHD_DRP"/>
</dbReference>
<protein>
    <submittedName>
        <fullName evidence="12">Uncharacterized protein</fullName>
    </submittedName>
</protein>
<dbReference type="InterPro" id="IPR044974">
    <property type="entry name" value="Disease_R_plants"/>
</dbReference>
<dbReference type="OMA" id="GHIHNIQ"/>
<evidence type="ECO:0000259" key="8">
    <source>
        <dbReference type="Pfam" id="PF00931"/>
    </source>
</evidence>
<reference evidence="12" key="1">
    <citation type="submission" date="2015-04" db="UniProtKB">
        <authorList>
            <consortium name="EnsemblPlants"/>
        </authorList>
    </citation>
    <scope>IDENTIFICATION</scope>
    <source>
        <strain evidence="12">SL10</strain>
    </source>
</reference>
<evidence type="ECO:0000256" key="2">
    <source>
        <dbReference type="ARBA" id="ARBA00022614"/>
    </source>
</evidence>
<keyword evidence="5" id="KW-0611">Plant defense</keyword>
<dbReference type="InterPro" id="IPR041118">
    <property type="entry name" value="Rx_N"/>
</dbReference>
<dbReference type="HOGENOM" id="CLU_000837_21_3_1"/>
<dbReference type="InterPro" id="IPR042197">
    <property type="entry name" value="Apaf_helical"/>
</dbReference>
<dbReference type="PANTHER" id="PTHR23155">
    <property type="entry name" value="DISEASE RESISTANCE PROTEIN RP"/>
    <property type="match status" value="1"/>
</dbReference>
<feature type="chain" id="PRO_5002363651" evidence="7">
    <location>
        <begin position="18"/>
        <end position="1391"/>
    </location>
</feature>